<name>A0A150K3T1_HEYCO</name>
<sequence>MNPADIDWKETLFAEAGSFFCMEKGLRKLSYFAGKKDPYP</sequence>
<dbReference type="Proteomes" id="UP000075304">
    <property type="component" value="Unassembled WGS sequence"/>
</dbReference>
<dbReference type="AlphaFoldDB" id="A0A150K3T1"/>
<gene>
    <name evidence="1" type="ORF">B4099_3629</name>
</gene>
<dbReference type="PATRIC" id="fig|1398.25.peg.670"/>
<proteinExistence type="predicted"/>
<evidence type="ECO:0000313" key="1">
    <source>
        <dbReference type="EMBL" id="KYC64260.1"/>
    </source>
</evidence>
<protein>
    <submittedName>
        <fullName evidence="1">Uncharacterized protein</fullName>
    </submittedName>
</protein>
<dbReference type="EMBL" id="LQYI01000102">
    <property type="protein sequence ID" value="KYC64260.1"/>
    <property type="molecule type" value="Genomic_DNA"/>
</dbReference>
<accession>A0A150K3T1</accession>
<evidence type="ECO:0000313" key="2">
    <source>
        <dbReference type="Proteomes" id="UP000075304"/>
    </source>
</evidence>
<organism evidence="1 2">
    <name type="scientific">Heyndrickxia coagulans</name>
    <name type="common">Weizmannia coagulans</name>
    <dbReference type="NCBI Taxonomy" id="1398"/>
    <lineage>
        <taxon>Bacteria</taxon>
        <taxon>Bacillati</taxon>
        <taxon>Bacillota</taxon>
        <taxon>Bacilli</taxon>
        <taxon>Bacillales</taxon>
        <taxon>Bacillaceae</taxon>
        <taxon>Heyndrickxia</taxon>
    </lineage>
</organism>
<reference evidence="1 2" key="1">
    <citation type="submission" date="2016-01" db="EMBL/GenBank/DDBJ databases">
        <title>Genome Sequences of Twelve Sporeforming Bacillus Species Isolated from Foods.</title>
        <authorList>
            <person name="Berendsen E.M."/>
            <person name="Wells-Bennik M.H."/>
            <person name="Krawcyk A.O."/>
            <person name="De Jong A."/>
            <person name="Holsappel S."/>
            <person name="Eijlander R.T."/>
            <person name="Kuipers O.P."/>
        </authorList>
    </citation>
    <scope>NUCLEOTIDE SEQUENCE [LARGE SCALE GENOMIC DNA]</scope>
    <source>
        <strain evidence="1 2">B4099</strain>
    </source>
</reference>
<comment type="caution">
    <text evidence="1">The sequence shown here is derived from an EMBL/GenBank/DDBJ whole genome shotgun (WGS) entry which is preliminary data.</text>
</comment>